<dbReference type="SUPFAM" id="SSF46785">
    <property type="entry name" value="Winged helix' DNA-binding domain"/>
    <property type="match status" value="1"/>
</dbReference>
<evidence type="ECO:0000313" key="4">
    <source>
        <dbReference type="Proteomes" id="UP000266975"/>
    </source>
</evidence>
<evidence type="ECO:0000313" key="3">
    <source>
        <dbReference type="EMBL" id="RNE48787.1"/>
    </source>
</evidence>
<evidence type="ECO:0000259" key="2">
    <source>
        <dbReference type="Pfam" id="PF03551"/>
    </source>
</evidence>
<feature type="compositionally biased region" description="Basic and acidic residues" evidence="1">
    <location>
        <begin position="8"/>
        <end position="17"/>
    </location>
</feature>
<dbReference type="InterPro" id="IPR036390">
    <property type="entry name" value="WH_DNA-bd_sf"/>
</dbReference>
<comment type="caution">
    <text evidence="3">The sequence shown here is derived from an EMBL/GenBank/DDBJ whole genome shotgun (WGS) entry which is preliminary data.</text>
</comment>
<proteinExistence type="predicted"/>
<dbReference type="OrthoDB" id="1683430at2"/>
<dbReference type="AlphaFoldDB" id="A0A3M8K6D2"/>
<reference evidence="3 4" key="1">
    <citation type="submission" date="2018-02" db="EMBL/GenBank/DDBJ databases">
        <title>Corynebacterium alimpuense sp. nov., a marine obligate actinomycete isolated from sediments of Valparaiso bay, Chile.</title>
        <authorList>
            <person name="Claverias F."/>
            <person name="Gonzales-Siles L."/>
            <person name="Salva-Serra F."/>
            <person name="Inganaes E."/>
            <person name="Molin K."/>
            <person name="Cumsille A."/>
            <person name="Undabarrena A."/>
            <person name="Couve E."/>
            <person name="Moore E.R.B."/>
            <person name="Gomila M."/>
            <person name="Camara B."/>
        </authorList>
    </citation>
    <scope>NUCLEOTIDE SEQUENCE [LARGE SCALE GENOMIC DNA]</scope>
    <source>
        <strain evidence="3 4">CCUG 69366</strain>
    </source>
</reference>
<feature type="compositionally biased region" description="Basic and acidic residues" evidence="1">
    <location>
        <begin position="33"/>
        <end position="49"/>
    </location>
</feature>
<dbReference type="InterPro" id="IPR005149">
    <property type="entry name" value="Tscrpt_reg_PadR_N"/>
</dbReference>
<sequence>MSHTLNNHCEDHHEGHGARAGRRSHFHRGGSHGHGEGRGHGHGHGEGRGHGRGRGGRAGRGDLRSVILLLLAESPMHGYQIISTMSARTDEHWVPSPGAVYPCLSMLEDEGLISISAAEGRKMATLTEEGHTLVAQRQEEWGEILNGYRTPGLSEDSHLKRRAAMRRLREVVRQADDQDADWVVSILDRAAMEISDRKS</sequence>
<dbReference type="InterPro" id="IPR036388">
    <property type="entry name" value="WH-like_DNA-bd_sf"/>
</dbReference>
<dbReference type="Pfam" id="PF03551">
    <property type="entry name" value="PadR"/>
    <property type="match status" value="1"/>
</dbReference>
<name>A0A3M8K6D2_9CORY</name>
<organism evidence="3 4">
    <name type="scientific">Corynebacterium alimapuense</name>
    <dbReference type="NCBI Taxonomy" id="1576874"/>
    <lineage>
        <taxon>Bacteria</taxon>
        <taxon>Bacillati</taxon>
        <taxon>Actinomycetota</taxon>
        <taxon>Actinomycetes</taxon>
        <taxon>Mycobacteriales</taxon>
        <taxon>Corynebacteriaceae</taxon>
        <taxon>Corynebacterium</taxon>
    </lineage>
</organism>
<feature type="domain" description="Transcription regulator PadR N-terminal" evidence="2">
    <location>
        <begin position="67"/>
        <end position="134"/>
    </location>
</feature>
<dbReference type="RefSeq" id="WP_123047924.1">
    <property type="nucleotide sequence ID" value="NZ_PTJO01000004.1"/>
</dbReference>
<dbReference type="PANTHER" id="PTHR43252">
    <property type="entry name" value="TRANSCRIPTIONAL REGULATOR YQJI"/>
    <property type="match status" value="1"/>
</dbReference>
<evidence type="ECO:0000256" key="1">
    <source>
        <dbReference type="SAM" id="MobiDB-lite"/>
    </source>
</evidence>
<dbReference type="EMBL" id="PTJO01000004">
    <property type="protein sequence ID" value="RNE48787.1"/>
    <property type="molecule type" value="Genomic_DNA"/>
</dbReference>
<dbReference type="Gene3D" id="1.10.10.10">
    <property type="entry name" value="Winged helix-like DNA-binding domain superfamily/Winged helix DNA-binding domain"/>
    <property type="match status" value="1"/>
</dbReference>
<protein>
    <submittedName>
        <fullName evidence="3">PadR family transcriptional regulator</fullName>
    </submittedName>
</protein>
<dbReference type="PANTHER" id="PTHR43252:SF2">
    <property type="entry name" value="TRANSCRIPTION REGULATOR, PADR-LIKE FAMILY"/>
    <property type="match status" value="1"/>
</dbReference>
<feature type="region of interest" description="Disordered" evidence="1">
    <location>
        <begin position="1"/>
        <end position="59"/>
    </location>
</feature>
<dbReference type="Proteomes" id="UP000266975">
    <property type="component" value="Unassembled WGS sequence"/>
</dbReference>
<feature type="compositionally biased region" description="Basic residues" evidence="1">
    <location>
        <begin position="19"/>
        <end position="31"/>
    </location>
</feature>
<accession>A0A3M8K6D2</accession>
<keyword evidence="4" id="KW-1185">Reference proteome</keyword>
<gene>
    <name evidence="3" type="ORF">C5L39_05630</name>
</gene>